<dbReference type="NCBIfam" id="NF002475">
    <property type="entry name" value="PRK01723.1"/>
    <property type="match status" value="1"/>
</dbReference>
<dbReference type="RefSeq" id="WP_139754774.1">
    <property type="nucleotide sequence ID" value="NZ_CP039852.1"/>
</dbReference>
<gene>
    <name evidence="15" type="primary">kdkA</name>
    <name evidence="16" type="ORF">FBQ74_00300</name>
</gene>
<evidence type="ECO:0000256" key="2">
    <source>
        <dbReference type="ARBA" id="ARBA00004713"/>
    </source>
</evidence>
<keyword evidence="9 15" id="KW-0418">Kinase</keyword>
<dbReference type="GO" id="GO:0016301">
    <property type="term" value="F:kinase activity"/>
    <property type="evidence" value="ECO:0007669"/>
    <property type="project" value="UniProtKB-KW"/>
</dbReference>
<keyword evidence="12 15" id="KW-0472">Membrane</keyword>
<comment type="function">
    <text evidence="15">Catalyzes the ATP-dependent phosphorylation of the 3-deoxy-D-manno-octulosonic acid (Kdo) residue in Kdo-lipid IV(A) at the 4-OH position.</text>
</comment>
<dbReference type="AlphaFoldDB" id="A0A5B7Y8P7"/>
<evidence type="ECO:0000256" key="4">
    <source>
        <dbReference type="ARBA" id="ARBA00011988"/>
    </source>
</evidence>
<evidence type="ECO:0000256" key="15">
    <source>
        <dbReference type="HAMAP-Rule" id="MF_00521"/>
    </source>
</evidence>
<comment type="pathway">
    <text evidence="2 15">Bacterial outer membrane biogenesis; LPS core biosynthesis.</text>
</comment>
<dbReference type="GO" id="GO:0016773">
    <property type="term" value="F:phosphotransferase activity, alcohol group as acceptor"/>
    <property type="evidence" value="ECO:0007669"/>
    <property type="project" value="UniProtKB-UniRule"/>
</dbReference>
<evidence type="ECO:0000256" key="12">
    <source>
        <dbReference type="ARBA" id="ARBA00023136"/>
    </source>
</evidence>
<evidence type="ECO:0000256" key="6">
    <source>
        <dbReference type="ARBA" id="ARBA00022519"/>
    </source>
</evidence>
<evidence type="ECO:0000313" key="16">
    <source>
        <dbReference type="EMBL" id="QCZ92011.1"/>
    </source>
</evidence>
<keyword evidence="17" id="KW-1185">Reference proteome</keyword>
<keyword evidence="10 15" id="KW-0067">ATP-binding</keyword>
<dbReference type="Pfam" id="PF06293">
    <property type="entry name" value="Kdo"/>
    <property type="match status" value="1"/>
</dbReference>
<dbReference type="InterPro" id="IPR022826">
    <property type="entry name" value="KDO_kinase"/>
</dbReference>
<name>A0A5B7Y8P7_9ALTE</name>
<feature type="active site" evidence="15">
    <location>
        <position position="170"/>
    </location>
</feature>
<evidence type="ECO:0000256" key="7">
    <source>
        <dbReference type="ARBA" id="ARBA00022679"/>
    </source>
</evidence>
<keyword evidence="6 15" id="KW-0997">Cell inner membrane</keyword>
<dbReference type="UniPathway" id="UPA00958"/>
<evidence type="ECO:0000256" key="14">
    <source>
        <dbReference type="ARBA" id="ARBA00034417"/>
    </source>
</evidence>
<evidence type="ECO:0000256" key="3">
    <source>
        <dbReference type="ARBA" id="ARBA00010327"/>
    </source>
</evidence>
<proteinExistence type="inferred from homology"/>
<dbReference type="GO" id="GO:0009244">
    <property type="term" value="P:lipopolysaccharide core region biosynthetic process"/>
    <property type="evidence" value="ECO:0007669"/>
    <property type="project" value="UniProtKB-UniRule"/>
</dbReference>
<dbReference type="EC" id="2.7.1.166" evidence="4 15"/>
<dbReference type="GO" id="GO:0005886">
    <property type="term" value="C:plasma membrane"/>
    <property type="evidence" value="ECO:0007669"/>
    <property type="project" value="UniProtKB-SubCell"/>
</dbReference>
<evidence type="ECO:0000256" key="8">
    <source>
        <dbReference type="ARBA" id="ARBA00022741"/>
    </source>
</evidence>
<protein>
    <recommendedName>
        <fullName evidence="13 15">3-deoxy-D-manno-octulosonic acid kinase</fullName>
        <shortName evidence="15">Kdo kinase</shortName>
        <ecNumber evidence="4 15">2.7.1.166</ecNumber>
    </recommendedName>
</protein>
<evidence type="ECO:0000256" key="11">
    <source>
        <dbReference type="ARBA" id="ARBA00022985"/>
    </source>
</evidence>
<dbReference type="EMBL" id="CP039852">
    <property type="protein sequence ID" value="QCZ92011.1"/>
    <property type="molecule type" value="Genomic_DNA"/>
</dbReference>
<evidence type="ECO:0000313" key="17">
    <source>
        <dbReference type="Proteomes" id="UP000304912"/>
    </source>
</evidence>
<dbReference type="Proteomes" id="UP000304912">
    <property type="component" value="Chromosome"/>
</dbReference>
<keyword evidence="8 15" id="KW-0547">Nucleotide-binding</keyword>
<sequence>MAIIHHKIGIGHHTLVNTHYLSDTDAAVFSPNYWTSRDAVKGQAKGRGTTLFVQPDSQQQWVLRHYRRGGLIGKVLTDQFLYAGLHRTRPFMELHLLDYMQQCGLNVPVGIGAQVKRSGLIYRAELLTMRIPEARDLHHVLTEQPLDDATWKAVGSAIRKMHDAQVYHHDLNVRNIMLDKQEQVWIIDFDRCAKRNASGWKKTNLERLRRSFEKELGRSLTFYWDQQNWNTLINGYQDA</sequence>
<evidence type="ECO:0000256" key="10">
    <source>
        <dbReference type="ARBA" id="ARBA00022840"/>
    </source>
</evidence>
<organism evidence="16 17">
    <name type="scientific">Salinimonas iocasae</name>
    <dbReference type="NCBI Taxonomy" id="2572577"/>
    <lineage>
        <taxon>Bacteria</taxon>
        <taxon>Pseudomonadati</taxon>
        <taxon>Pseudomonadota</taxon>
        <taxon>Gammaproteobacteria</taxon>
        <taxon>Alteromonadales</taxon>
        <taxon>Alteromonadaceae</taxon>
        <taxon>Alteromonas/Salinimonas group</taxon>
        <taxon>Salinimonas</taxon>
    </lineage>
</organism>
<keyword evidence="11 15" id="KW-0448">Lipopolysaccharide biosynthesis</keyword>
<comment type="similarity">
    <text evidence="3 15">Belongs to the protein kinase superfamily. KdkA/RfaP family.</text>
</comment>
<evidence type="ECO:0000256" key="1">
    <source>
        <dbReference type="ARBA" id="ARBA00004515"/>
    </source>
</evidence>
<keyword evidence="5 15" id="KW-1003">Cell membrane</keyword>
<evidence type="ECO:0000256" key="9">
    <source>
        <dbReference type="ARBA" id="ARBA00022777"/>
    </source>
</evidence>
<accession>A0A5B7Y8P7</accession>
<comment type="catalytic activity">
    <reaction evidence="14 15">
        <text>an alpha-Kdo-(2-&gt;6)-lipid IVA + ATP = a 4-O-phospho-alpha-Kdo-(2-&gt;6)-lipid IVA + ADP + H(+)</text>
        <dbReference type="Rhea" id="RHEA:74271"/>
        <dbReference type="ChEBI" id="CHEBI:15378"/>
        <dbReference type="ChEBI" id="CHEBI:30616"/>
        <dbReference type="ChEBI" id="CHEBI:176428"/>
        <dbReference type="ChEBI" id="CHEBI:193140"/>
        <dbReference type="ChEBI" id="CHEBI:456216"/>
        <dbReference type="EC" id="2.7.1.166"/>
    </reaction>
</comment>
<dbReference type="SUPFAM" id="SSF56112">
    <property type="entry name" value="Protein kinase-like (PK-like)"/>
    <property type="match status" value="1"/>
</dbReference>
<dbReference type="OrthoDB" id="6854449at2"/>
<reference evidence="16 17" key="1">
    <citation type="submission" date="2019-04" db="EMBL/GenBank/DDBJ databases">
        <title>Salinimonas iocasae sp. nov., a halophilic bacterium isolated from the outer tube casing of tubeworms in Okinawa Trough.</title>
        <authorList>
            <person name="Zhang H."/>
            <person name="Wang H."/>
            <person name="Li C."/>
        </authorList>
    </citation>
    <scope>NUCLEOTIDE SEQUENCE [LARGE SCALE GENOMIC DNA]</scope>
    <source>
        <strain evidence="16 17">KX18D6</strain>
    </source>
</reference>
<evidence type="ECO:0000256" key="13">
    <source>
        <dbReference type="ARBA" id="ARBA00029511"/>
    </source>
</evidence>
<comment type="subcellular location">
    <subcellularLocation>
        <location evidence="1 15">Cell inner membrane</location>
        <topology evidence="1 15">Peripheral membrane protein</topology>
        <orientation evidence="1 15">Cytoplasmic side</orientation>
    </subcellularLocation>
</comment>
<keyword evidence="7 15" id="KW-0808">Transferase</keyword>
<dbReference type="HAMAP" id="MF_00521">
    <property type="entry name" value="KDO_kinase"/>
    <property type="match status" value="1"/>
</dbReference>
<dbReference type="InterPro" id="IPR011009">
    <property type="entry name" value="Kinase-like_dom_sf"/>
</dbReference>
<dbReference type="Gene3D" id="1.10.510.10">
    <property type="entry name" value="Transferase(Phosphotransferase) domain 1"/>
    <property type="match status" value="1"/>
</dbReference>
<dbReference type="GO" id="GO:0005524">
    <property type="term" value="F:ATP binding"/>
    <property type="evidence" value="ECO:0007669"/>
    <property type="project" value="UniProtKB-UniRule"/>
</dbReference>
<dbReference type="KEGG" id="salk:FBQ74_00300"/>
<evidence type="ECO:0000256" key="5">
    <source>
        <dbReference type="ARBA" id="ARBA00022475"/>
    </source>
</evidence>